<dbReference type="AlphaFoldDB" id="A0A4Y2HKI9"/>
<gene>
    <name evidence="1" type="ORF">AVEN_156972_1</name>
</gene>
<dbReference type="EMBL" id="BGPR01002001">
    <property type="protein sequence ID" value="GBM65914.1"/>
    <property type="molecule type" value="Genomic_DNA"/>
</dbReference>
<protein>
    <submittedName>
        <fullName evidence="1">Uncharacterized protein</fullName>
    </submittedName>
</protein>
<name>A0A4Y2HKI9_ARAVE</name>
<organism evidence="1 2">
    <name type="scientific">Araneus ventricosus</name>
    <name type="common">Orbweaver spider</name>
    <name type="synonym">Epeira ventricosa</name>
    <dbReference type="NCBI Taxonomy" id="182803"/>
    <lineage>
        <taxon>Eukaryota</taxon>
        <taxon>Metazoa</taxon>
        <taxon>Ecdysozoa</taxon>
        <taxon>Arthropoda</taxon>
        <taxon>Chelicerata</taxon>
        <taxon>Arachnida</taxon>
        <taxon>Araneae</taxon>
        <taxon>Araneomorphae</taxon>
        <taxon>Entelegynae</taxon>
        <taxon>Araneoidea</taxon>
        <taxon>Araneidae</taxon>
        <taxon>Araneus</taxon>
    </lineage>
</organism>
<keyword evidence="2" id="KW-1185">Reference proteome</keyword>
<evidence type="ECO:0000313" key="1">
    <source>
        <dbReference type="EMBL" id="GBM65914.1"/>
    </source>
</evidence>
<proteinExistence type="predicted"/>
<comment type="caution">
    <text evidence="1">The sequence shown here is derived from an EMBL/GenBank/DDBJ whole genome shotgun (WGS) entry which is preliminary data.</text>
</comment>
<dbReference type="Proteomes" id="UP000499080">
    <property type="component" value="Unassembled WGS sequence"/>
</dbReference>
<evidence type="ECO:0000313" key="2">
    <source>
        <dbReference type="Proteomes" id="UP000499080"/>
    </source>
</evidence>
<accession>A0A4Y2HKI9</accession>
<sequence>MGAFPLSHQQRISVKNEFNFISKIMSDFLNYHQMFLADSFTGANPDRTFLTVRTKSGRMVTLILKLHQELFINTGTNAATLKCDHTTRCDSIIFHQWEDILKVHGGSCSLESNFNTASHWS</sequence>
<reference evidence="1 2" key="1">
    <citation type="journal article" date="2019" name="Sci. Rep.">
        <title>Orb-weaving spider Araneus ventricosus genome elucidates the spidroin gene catalogue.</title>
        <authorList>
            <person name="Kono N."/>
            <person name="Nakamura H."/>
            <person name="Ohtoshi R."/>
            <person name="Moran D.A.P."/>
            <person name="Shinohara A."/>
            <person name="Yoshida Y."/>
            <person name="Fujiwara M."/>
            <person name="Mori M."/>
            <person name="Tomita M."/>
            <person name="Arakawa K."/>
        </authorList>
    </citation>
    <scope>NUCLEOTIDE SEQUENCE [LARGE SCALE GENOMIC DNA]</scope>
</reference>